<dbReference type="EMBL" id="GGEC01084797">
    <property type="protein sequence ID" value="MBX65281.1"/>
    <property type="molecule type" value="Transcribed_RNA"/>
</dbReference>
<name>A0A2P2QE58_RHIMU</name>
<reference evidence="1" key="1">
    <citation type="submission" date="2018-02" db="EMBL/GenBank/DDBJ databases">
        <title>Rhizophora mucronata_Transcriptome.</title>
        <authorList>
            <person name="Meera S.P."/>
            <person name="Sreeshan A."/>
            <person name="Augustine A."/>
        </authorList>
    </citation>
    <scope>NUCLEOTIDE SEQUENCE</scope>
    <source>
        <tissue evidence="1">Leaf</tissue>
    </source>
</reference>
<evidence type="ECO:0000313" key="1">
    <source>
        <dbReference type="EMBL" id="MBX65281.1"/>
    </source>
</evidence>
<sequence length="32" mass="3719">MHGYSIKSFLSLKQKLDRPVLRSISLLLFTLL</sequence>
<organism evidence="1">
    <name type="scientific">Rhizophora mucronata</name>
    <name type="common">Asiatic mangrove</name>
    <dbReference type="NCBI Taxonomy" id="61149"/>
    <lineage>
        <taxon>Eukaryota</taxon>
        <taxon>Viridiplantae</taxon>
        <taxon>Streptophyta</taxon>
        <taxon>Embryophyta</taxon>
        <taxon>Tracheophyta</taxon>
        <taxon>Spermatophyta</taxon>
        <taxon>Magnoliopsida</taxon>
        <taxon>eudicotyledons</taxon>
        <taxon>Gunneridae</taxon>
        <taxon>Pentapetalae</taxon>
        <taxon>rosids</taxon>
        <taxon>fabids</taxon>
        <taxon>Malpighiales</taxon>
        <taxon>Rhizophoraceae</taxon>
        <taxon>Rhizophora</taxon>
    </lineage>
</organism>
<proteinExistence type="predicted"/>
<dbReference type="AlphaFoldDB" id="A0A2P2QE58"/>
<protein>
    <submittedName>
        <fullName evidence="1">Uncharacterized protein</fullName>
    </submittedName>
</protein>
<accession>A0A2P2QE58</accession>